<name>A0A3B0U8C6_9ZZZZ</name>
<sequence>MNTNRENTGIFFLWLAALTIMLHAVIPHNHHFDPYSFFQNNDAQACSSEENNTEPPSVHCHAFNGTIVNRINAVTVENPGSHNTNLYSLRFSEPLLSIAGIGNTIYLLINFTPPKQYLRFYSPLRAPPVRA</sequence>
<proteinExistence type="predicted"/>
<accession>A0A3B0U8C6</accession>
<organism evidence="1">
    <name type="scientific">hydrothermal vent metagenome</name>
    <dbReference type="NCBI Taxonomy" id="652676"/>
    <lineage>
        <taxon>unclassified sequences</taxon>
        <taxon>metagenomes</taxon>
        <taxon>ecological metagenomes</taxon>
    </lineage>
</organism>
<dbReference type="EMBL" id="UOEP01000128">
    <property type="protein sequence ID" value="VAW20769.1"/>
    <property type="molecule type" value="Genomic_DNA"/>
</dbReference>
<gene>
    <name evidence="1" type="ORF">MNBD_BACTEROID01-1128</name>
</gene>
<evidence type="ECO:0000313" key="1">
    <source>
        <dbReference type="EMBL" id="VAW20769.1"/>
    </source>
</evidence>
<dbReference type="AlphaFoldDB" id="A0A3B0U8C6"/>
<reference evidence="1" key="1">
    <citation type="submission" date="2018-06" db="EMBL/GenBank/DDBJ databases">
        <authorList>
            <person name="Zhirakovskaya E."/>
        </authorList>
    </citation>
    <scope>NUCLEOTIDE SEQUENCE</scope>
</reference>
<protein>
    <submittedName>
        <fullName evidence="1">Uncharacterized protein</fullName>
    </submittedName>
</protein>